<proteinExistence type="predicted"/>
<comment type="caution">
    <text evidence="2">The sequence shown here is derived from an EMBL/GenBank/DDBJ whole genome shotgun (WGS) entry which is preliminary data.</text>
</comment>
<gene>
    <name evidence="2" type="ORF">PVAP13_8NG258500</name>
</gene>
<dbReference type="Proteomes" id="UP000823388">
    <property type="component" value="Chromosome 8N"/>
</dbReference>
<reference evidence="2" key="1">
    <citation type="submission" date="2020-05" db="EMBL/GenBank/DDBJ databases">
        <title>WGS assembly of Panicum virgatum.</title>
        <authorList>
            <person name="Lovell J.T."/>
            <person name="Jenkins J."/>
            <person name="Shu S."/>
            <person name="Juenger T.E."/>
            <person name="Schmutz J."/>
        </authorList>
    </citation>
    <scope>NUCLEOTIDE SEQUENCE</scope>
    <source>
        <strain evidence="2">AP13</strain>
    </source>
</reference>
<evidence type="ECO:0000256" key="1">
    <source>
        <dbReference type="SAM" id="MobiDB-lite"/>
    </source>
</evidence>
<feature type="region of interest" description="Disordered" evidence="1">
    <location>
        <begin position="122"/>
        <end position="144"/>
    </location>
</feature>
<dbReference type="AlphaFoldDB" id="A0A8T0P5P7"/>
<accession>A0A8T0P5P7</accession>
<organism evidence="2 3">
    <name type="scientific">Panicum virgatum</name>
    <name type="common">Blackwell switchgrass</name>
    <dbReference type="NCBI Taxonomy" id="38727"/>
    <lineage>
        <taxon>Eukaryota</taxon>
        <taxon>Viridiplantae</taxon>
        <taxon>Streptophyta</taxon>
        <taxon>Embryophyta</taxon>
        <taxon>Tracheophyta</taxon>
        <taxon>Spermatophyta</taxon>
        <taxon>Magnoliopsida</taxon>
        <taxon>Liliopsida</taxon>
        <taxon>Poales</taxon>
        <taxon>Poaceae</taxon>
        <taxon>PACMAD clade</taxon>
        <taxon>Panicoideae</taxon>
        <taxon>Panicodae</taxon>
        <taxon>Paniceae</taxon>
        <taxon>Panicinae</taxon>
        <taxon>Panicum</taxon>
        <taxon>Panicum sect. Hiantes</taxon>
    </lineage>
</organism>
<name>A0A8T0P5P7_PANVG</name>
<keyword evidence="3" id="KW-1185">Reference proteome</keyword>
<protein>
    <submittedName>
        <fullName evidence="2">Uncharacterized protein</fullName>
    </submittedName>
</protein>
<sequence>MVLVVQGVVTRRIEVRVPFNEREWRRSARGSVKSAPAPRCLSPSACARPAARHQGFGSGPARRSTLDSLAAVAPVIRGVLWGWRPVLTGKSMSGLSSHRWPLRFPAVGMPAAGLRMPRTSRAARRALNPSRHSKHVVSDTMRRH</sequence>
<dbReference type="EMBL" id="CM029052">
    <property type="protein sequence ID" value="KAG2557491.1"/>
    <property type="molecule type" value="Genomic_DNA"/>
</dbReference>
<evidence type="ECO:0000313" key="2">
    <source>
        <dbReference type="EMBL" id="KAG2557491.1"/>
    </source>
</evidence>
<evidence type="ECO:0000313" key="3">
    <source>
        <dbReference type="Proteomes" id="UP000823388"/>
    </source>
</evidence>